<sequence>MYGQVIEEPGYRVLLEQEDSPVNPREEWNNLAHVVTVPSARYIDVDEDGGPLADAWATLNYRHFCSEAEVIFTRYARIFHGATVLVDAPIDGARSVWYLMPEDIERQGITNPVACLKGERDTYRQWAEGDVYGWVVEESVIWVRVVDAGDAKPDKLVTRKTWEVVDASWGIYGYEYAEEAAREALARYVMMRSRCDGWTSAEH</sequence>
<dbReference type="EMBL" id="RBKT01000001">
    <property type="protein sequence ID" value="RKR88298.1"/>
    <property type="molecule type" value="Genomic_DNA"/>
</dbReference>
<protein>
    <submittedName>
        <fullName evidence="1">Uncharacterized protein</fullName>
    </submittedName>
</protein>
<dbReference type="OrthoDB" id="4283397at2"/>
<reference evidence="1 2" key="1">
    <citation type="submission" date="2018-10" db="EMBL/GenBank/DDBJ databases">
        <title>Sequencing the genomes of 1000 actinobacteria strains.</title>
        <authorList>
            <person name="Klenk H.-P."/>
        </authorList>
    </citation>
    <scope>NUCLEOTIDE SEQUENCE [LARGE SCALE GENOMIC DNA]</scope>
    <source>
        <strain evidence="1 2">DSM 45175</strain>
    </source>
</reference>
<accession>A0A495JIB1</accession>
<comment type="caution">
    <text evidence="1">The sequence shown here is derived from an EMBL/GenBank/DDBJ whole genome shotgun (WGS) entry which is preliminary data.</text>
</comment>
<evidence type="ECO:0000313" key="2">
    <source>
        <dbReference type="Proteomes" id="UP000277671"/>
    </source>
</evidence>
<keyword evidence="2" id="KW-1185">Reference proteome</keyword>
<dbReference type="AlphaFoldDB" id="A0A495JIB1"/>
<dbReference type="Proteomes" id="UP000277671">
    <property type="component" value="Unassembled WGS sequence"/>
</dbReference>
<evidence type="ECO:0000313" key="1">
    <source>
        <dbReference type="EMBL" id="RKR88298.1"/>
    </source>
</evidence>
<organism evidence="1 2">
    <name type="scientific">Micromonospora pisi</name>
    <dbReference type="NCBI Taxonomy" id="589240"/>
    <lineage>
        <taxon>Bacteria</taxon>
        <taxon>Bacillati</taxon>
        <taxon>Actinomycetota</taxon>
        <taxon>Actinomycetes</taxon>
        <taxon>Micromonosporales</taxon>
        <taxon>Micromonosporaceae</taxon>
        <taxon>Micromonospora</taxon>
    </lineage>
</organism>
<gene>
    <name evidence="1" type="ORF">BDK92_2609</name>
</gene>
<name>A0A495JIB1_9ACTN</name>
<dbReference type="RefSeq" id="WP_121156929.1">
    <property type="nucleotide sequence ID" value="NZ_RBKT01000001.1"/>
</dbReference>
<proteinExistence type="predicted"/>